<dbReference type="EMBL" id="JARIHO010000024">
    <property type="protein sequence ID" value="KAJ7342867.1"/>
    <property type="molecule type" value="Genomic_DNA"/>
</dbReference>
<protein>
    <submittedName>
        <fullName evidence="2">Uncharacterized protein</fullName>
    </submittedName>
</protein>
<name>A0AAD7ENB0_9AGAR</name>
<evidence type="ECO:0000313" key="4">
    <source>
        <dbReference type="Proteomes" id="UP001218218"/>
    </source>
</evidence>
<feature type="compositionally biased region" description="Low complexity" evidence="1">
    <location>
        <begin position="63"/>
        <end position="75"/>
    </location>
</feature>
<feature type="compositionally biased region" description="Low complexity" evidence="1">
    <location>
        <begin position="208"/>
        <end position="218"/>
    </location>
</feature>
<evidence type="ECO:0000313" key="2">
    <source>
        <dbReference type="EMBL" id="KAJ7342867.1"/>
    </source>
</evidence>
<dbReference type="AlphaFoldDB" id="A0AAD7ENB0"/>
<proteinExistence type="predicted"/>
<dbReference type="Proteomes" id="UP001218218">
    <property type="component" value="Unassembled WGS sequence"/>
</dbReference>
<reference evidence="2" key="1">
    <citation type="submission" date="2023-03" db="EMBL/GenBank/DDBJ databases">
        <title>Massive genome expansion in bonnet fungi (Mycena s.s.) driven by repeated elements and novel gene families across ecological guilds.</title>
        <authorList>
            <consortium name="Lawrence Berkeley National Laboratory"/>
            <person name="Harder C.B."/>
            <person name="Miyauchi S."/>
            <person name="Viragh M."/>
            <person name="Kuo A."/>
            <person name="Thoen E."/>
            <person name="Andreopoulos B."/>
            <person name="Lu D."/>
            <person name="Skrede I."/>
            <person name="Drula E."/>
            <person name="Henrissat B."/>
            <person name="Morin E."/>
            <person name="Kohler A."/>
            <person name="Barry K."/>
            <person name="LaButti K."/>
            <person name="Morin E."/>
            <person name="Salamov A."/>
            <person name="Lipzen A."/>
            <person name="Mereny Z."/>
            <person name="Hegedus B."/>
            <person name="Baldrian P."/>
            <person name="Stursova M."/>
            <person name="Weitz H."/>
            <person name="Taylor A."/>
            <person name="Grigoriev I.V."/>
            <person name="Nagy L.G."/>
            <person name="Martin F."/>
            <person name="Kauserud H."/>
        </authorList>
    </citation>
    <scope>NUCLEOTIDE SEQUENCE</scope>
    <source>
        <strain evidence="2">CBHHK002</strain>
    </source>
</reference>
<dbReference type="EMBL" id="JARIHO010000024">
    <property type="protein sequence ID" value="KAJ7342871.1"/>
    <property type="molecule type" value="Genomic_DNA"/>
</dbReference>
<evidence type="ECO:0000313" key="3">
    <source>
        <dbReference type="EMBL" id="KAJ7342871.1"/>
    </source>
</evidence>
<sequence>MPTFLPYAMRLMSTPTRAQLPSAFVHPLSHHTPPTDLLLRRAHLLRASLSRPRTPLSDRSAASPPRTRITTSIPPASTHSVSAPSSKCRPAPPSSPQRRTSHDRRPACPASLLLHPPAPSFLRARGPTAQLQRRSHLVSSQPFSPTTLRDAAPPYRPHPHEAGAHLRILATPRPQTQLALQSLPIASLCRPLSLPPPAHRVAQRSPRRSGFSRLSGSSAFPGPGALDAPLSSTPRFALEPADF</sequence>
<feature type="region of interest" description="Disordered" evidence="1">
    <location>
        <begin position="195"/>
        <end position="243"/>
    </location>
</feature>
<evidence type="ECO:0000256" key="1">
    <source>
        <dbReference type="SAM" id="MobiDB-lite"/>
    </source>
</evidence>
<keyword evidence="4" id="KW-1185">Reference proteome</keyword>
<accession>A0AAD7ENB0</accession>
<gene>
    <name evidence="2" type="ORF">DFH08DRAFT_1011332</name>
    <name evidence="3" type="ORF">DFH08DRAFT_962899</name>
</gene>
<feature type="region of interest" description="Disordered" evidence="1">
    <location>
        <begin position="49"/>
        <end position="119"/>
    </location>
</feature>
<organism evidence="2 4">
    <name type="scientific">Mycena albidolilacea</name>
    <dbReference type="NCBI Taxonomy" id="1033008"/>
    <lineage>
        <taxon>Eukaryota</taxon>
        <taxon>Fungi</taxon>
        <taxon>Dikarya</taxon>
        <taxon>Basidiomycota</taxon>
        <taxon>Agaricomycotina</taxon>
        <taxon>Agaricomycetes</taxon>
        <taxon>Agaricomycetidae</taxon>
        <taxon>Agaricales</taxon>
        <taxon>Marasmiineae</taxon>
        <taxon>Mycenaceae</taxon>
        <taxon>Mycena</taxon>
    </lineage>
</organism>
<comment type="caution">
    <text evidence="2">The sequence shown here is derived from an EMBL/GenBank/DDBJ whole genome shotgun (WGS) entry which is preliminary data.</text>
</comment>